<dbReference type="PANTHER" id="PTHR10492:SF96">
    <property type="entry name" value="ATP-DEPENDENT DNA HELICASE"/>
    <property type="match status" value="1"/>
</dbReference>
<organism evidence="4 5">
    <name type="scientific">Lactuca saligna</name>
    <name type="common">Willowleaf lettuce</name>
    <dbReference type="NCBI Taxonomy" id="75948"/>
    <lineage>
        <taxon>Eukaryota</taxon>
        <taxon>Viridiplantae</taxon>
        <taxon>Streptophyta</taxon>
        <taxon>Embryophyta</taxon>
        <taxon>Tracheophyta</taxon>
        <taxon>Spermatophyta</taxon>
        <taxon>Magnoliopsida</taxon>
        <taxon>eudicotyledons</taxon>
        <taxon>Gunneridae</taxon>
        <taxon>Pentapetalae</taxon>
        <taxon>asterids</taxon>
        <taxon>campanulids</taxon>
        <taxon>Asterales</taxon>
        <taxon>Asteraceae</taxon>
        <taxon>Cichorioideae</taxon>
        <taxon>Cichorieae</taxon>
        <taxon>Lactucinae</taxon>
        <taxon>Lactuca</taxon>
    </lineage>
</organism>
<comment type="cofactor">
    <cofactor evidence="1">
        <name>Mg(2+)</name>
        <dbReference type="ChEBI" id="CHEBI:18420"/>
    </cofactor>
</comment>
<name>A0AA35ZU01_LACSI</name>
<dbReference type="InterPro" id="IPR027417">
    <property type="entry name" value="P-loop_NTPase"/>
</dbReference>
<dbReference type="SUPFAM" id="SSF52540">
    <property type="entry name" value="P-loop containing nucleoside triphosphate hydrolases"/>
    <property type="match status" value="1"/>
</dbReference>
<dbReference type="SUPFAM" id="SSF50249">
    <property type="entry name" value="Nucleic acid-binding proteins"/>
    <property type="match status" value="1"/>
</dbReference>
<dbReference type="InterPro" id="IPR010285">
    <property type="entry name" value="DNA_helicase_pif1-like_DEAD"/>
</dbReference>
<keyword evidence="1" id="KW-0347">Helicase</keyword>
<keyword evidence="1" id="KW-0233">DNA recombination</keyword>
<evidence type="ECO:0000313" key="4">
    <source>
        <dbReference type="EMBL" id="CAI9297842.1"/>
    </source>
</evidence>
<gene>
    <name evidence="4" type="ORF">LSALG_LOCUS36628</name>
</gene>
<keyword evidence="1" id="KW-0227">DNA damage</keyword>
<proteinExistence type="inferred from homology"/>
<reference evidence="4" key="1">
    <citation type="submission" date="2023-04" db="EMBL/GenBank/DDBJ databases">
        <authorList>
            <person name="Vijverberg K."/>
            <person name="Xiong W."/>
            <person name="Schranz E."/>
        </authorList>
    </citation>
    <scope>NUCLEOTIDE SEQUENCE</scope>
</reference>
<dbReference type="GO" id="GO:0006281">
    <property type="term" value="P:DNA repair"/>
    <property type="evidence" value="ECO:0007669"/>
    <property type="project" value="UniProtKB-KW"/>
</dbReference>
<keyword evidence="5" id="KW-1185">Reference proteome</keyword>
<dbReference type="Gene3D" id="2.40.50.140">
    <property type="entry name" value="Nucleic acid-binding proteins"/>
    <property type="match status" value="1"/>
</dbReference>
<dbReference type="Proteomes" id="UP001177003">
    <property type="component" value="Chromosome 8"/>
</dbReference>
<sequence length="602" mass="69335">MSDRRCFEFLDKSLKDVLEDDNHLFGGMSMLLGGDFRQTLPVQPKSRKSQIIGLTLPNSYLWSHFTVFKLHHNMRLSQPVNPNMDVNQISQFASWLLDIGNGNIGTPEKNDLESTNVIQIPHCFLIESGDNELESLIHFVYGKDIISNPSPEELSVRAIICPKNETTDQVNALILSKTNSQGIVYNNCDSIKSQTHDSLELDTLYPQDYLNNLHFSGIPSHTLNLKVNTPVMLMRNINQREGLCNGTRLIVTQLLPSVIEASIITGISIGKRVYIPRIKFVHNTSDLPFIFIRKQFPLKVCYAMTINKSQGQSLKKQELICKRAISSNMDRISNLHFGSPGNSLEVRVLRKWTLQFRKDETWFIVIDEHGDTIQLLARKTNQGSIQTSLLVTRCYRIKDYTCTEPDKYQKVLDHPVHMNIGEASTIEEIPNRNTLPLTWFRFSPRSHFQMIADKNLEHPDFIGVLINMKDRKKKDKEPFMLMTLTDENAEEITILLWKECIDSPDKFNRNALTSNSNTVVLAFTNLKSTMYNCKTINIDKQQRNTHVRQSQFTRNGHTHYKIWYPISLKIITKCDKYYITTIKELKFLSNNGQCICYKDHTI</sequence>
<dbReference type="Pfam" id="PF05970">
    <property type="entry name" value="PIF1"/>
    <property type="match status" value="1"/>
</dbReference>
<keyword evidence="1" id="KW-0547">Nucleotide-binding</keyword>
<dbReference type="PANTHER" id="PTHR10492">
    <property type="match status" value="1"/>
</dbReference>
<keyword evidence="1" id="KW-0378">Hydrolase</keyword>
<keyword evidence="1" id="KW-0067">ATP-binding</keyword>
<dbReference type="EC" id="5.6.2.3" evidence="1"/>
<dbReference type="InterPro" id="IPR012340">
    <property type="entry name" value="NA-bd_OB-fold"/>
</dbReference>
<evidence type="ECO:0000259" key="3">
    <source>
        <dbReference type="Pfam" id="PF21530"/>
    </source>
</evidence>
<feature type="domain" description="DNA helicase Pif1-like DEAD-box helicase" evidence="2">
    <location>
        <begin position="1"/>
        <end position="108"/>
    </location>
</feature>
<comment type="catalytic activity">
    <reaction evidence="1">
        <text>ATP + H2O = ADP + phosphate + H(+)</text>
        <dbReference type="Rhea" id="RHEA:13065"/>
        <dbReference type="ChEBI" id="CHEBI:15377"/>
        <dbReference type="ChEBI" id="CHEBI:15378"/>
        <dbReference type="ChEBI" id="CHEBI:30616"/>
        <dbReference type="ChEBI" id="CHEBI:43474"/>
        <dbReference type="ChEBI" id="CHEBI:456216"/>
        <dbReference type="EC" id="5.6.2.3"/>
    </reaction>
</comment>
<accession>A0AA35ZU01</accession>
<feature type="domain" description="DNA helicase Pif1-like 2B" evidence="3">
    <location>
        <begin position="208"/>
        <end position="254"/>
    </location>
</feature>
<evidence type="ECO:0000259" key="2">
    <source>
        <dbReference type="Pfam" id="PF05970"/>
    </source>
</evidence>
<dbReference type="GO" id="GO:0006310">
    <property type="term" value="P:DNA recombination"/>
    <property type="evidence" value="ECO:0007669"/>
    <property type="project" value="UniProtKB-KW"/>
</dbReference>
<dbReference type="EMBL" id="OX465084">
    <property type="protein sequence ID" value="CAI9297842.1"/>
    <property type="molecule type" value="Genomic_DNA"/>
</dbReference>
<dbReference type="GO" id="GO:0000723">
    <property type="term" value="P:telomere maintenance"/>
    <property type="evidence" value="ECO:0007669"/>
    <property type="project" value="InterPro"/>
</dbReference>
<dbReference type="AlphaFoldDB" id="A0AA35ZU01"/>
<evidence type="ECO:0000313" key="5">
    <source>
        <dbReference type="Proteomes" id="UP001177003"/>
    </source>
</evidence>
<comment type="similarity">
    <text evidence="1">Belongs to the helicase family.</text>
</comment>
<dbReference type="GO" id="GO:0005524">
    <property type="term" value="F:ATP binding"/>
    <property type="evidence" value="ECO:0007669"/>
    <property type="project" value="UniProtKB-KW"/>
</dbReference>
<keyword evidence="1" id="KW-0234">DNA repair</keyword>
<evidence type="ECO:0000256" key="1">
    <source>
        <dbReference type="RuleBase" id="RU363044"/>
    </source>
</evidence>
<dbReference type="Pfam" id="PF21530">
    <property type="entry name" value="Pif1_2B_dom"/>
    <property type="match status" value="1"/>
</dbReference>
<dbReference type="InterPro" id="IPR049163">
    <property type="entry name" value="Pif1-like_2B_dom"/>
</dbReference>
<protein>
    <recommendedName>
        <fullName evidence="1">ATP-dependent DNA helicase</fullName>
        <ecNumber evidence="1">5.6.2.3</ecNumber>
    </recommendedName>
</protein>
<dbReference type="GO" id="GO:0016787">
    <property type="term" value="F:hydrolase activity"/>
    <property type="evidence" value="ECO:0007669"/>
    <property type="project" value="UniProtKB-KW"/>
</dbReference>
<dbReference type="GO" id="GO:0043139">
    <property type="term" value="F:5'-3' DNA helicase activity"/>
    <property type="evidence" value="ECO:0007669"/>
    <property type="project" value="UniProtKB-EC"/>
</dbReference>